<dbReference type="EMBL" id="JAPNOA010000058">
    <property type="protein sequence ID" value="MCY0966995.1"/>
    <property type="molecule type" value="Genomic_DNA"/>
</dbReference>
<dbReference type="InterPro" id="IPR012336">
    <property type="entry name" value="Thioredoxin-like_fold"/>
</dbReference>
<dbReference type="Proteomes" id="UP001150830">
    <property type="component" value="Unassembled WGS sequence"/>
</dbReference>
<dbReference type="GO" id="GO:0042597">
    <property type="term" value="C:periplasmic space"/>
    <property type="evidence" value="ECO:0007669"/>
    <property type="project" value="UniProtKB-SubCell"/>
</dbReference>
<organism evidence="3 4">
    <name type="scientific">Parathalassolituus penaei</name>
    <dbReference type="NCBI Taxonomy" id="2997323"/>
    <lineage>
        <taxon>Bacteria</taxon>
        <taxon>Pseudomonadati</taxon>
        <taxon>Pseudomonadota</taxon>
        <taxon>Gammaproteobacteria</taxon>
        <taxon>Oceanospirillales</taxon>
        <taxon>Oceanospirillaceae</taxon>
        <taxon>Parathalassolituus</taxon>
    </lineage>
</organism>
<dbReference type="PROSITE" id="PS51257">
    <property type="entry name" value="PROKAR_LIPOPROTEIN"/>
    <property type="match status" value="1"/>
</dbReference>
<dbReference type="InterPro" id="IPR051470">
    <property type="entry name" value="Thiol:disulfide_interchange"/>
</dbReference>
<name>A0A9X3IU46_9GAMM</name>
<feature type="chain" id="PRO_5041016268" description="Thiol:disulfide interchange protein" evidence="1">
    <location>
        <begin position="24"/>
        <end position="301"/>
    </location>
</feature>
<dbReference type="SUPFAM" id="SSF52833">
    <property type="entry name" value="Thioredoxin-like"/>
    <property type="match status" value="1"/>
</dbReference>
<keyword evidence="1" id="KW-0574">Periplasm</keyword>
<protein>
    <recommendedName>
        <fullName evidence="1">Thiol:disulfide interchange protein</fullName>
    </recommendedName>
</protein>
<dbReference type="InterPro" id="IPR033954">
    <property type="entry name" value="DiS-bond_Isoase_DsbC/G"/>
</dbReference>
<dbReference type="RefSeq" id="WP_283175201.1">
    <property type="nucleotide sequence ID" value="NZ_JAPNOA010000058.1"/>
</dbReference>
<feature type="domain" description="Thioredoxin-like fold" evidence="2">
    <location>
        <begin position="137"/>
        <end position="297"/>
    </location>
</feature>
<accession>A0A9X3IU46</accession>
<feature type="signal peptide" evidence="1">
    <location>
        <begin position="1"/>
        <end position="23"/>
    </location>
</feature>
<dbReference type="CDD" id="cd03020">
    <property type="entry name" value="DsbA_DsbC_DsbG"/>
    <property type="match status" value="1"/>
</dbReference>
<gene>
    <name evidence="3" type="ORF">OUO13_17595</name>
</gene>
<proteinExistence type="inferred from homology"/>
<comment type="subcellular location">
    <subcellularLocation>
        <location evidence="1">Periplasm</location>
    </subcellularLocation>
</comment>
<dbReference type="InterPro" id="IPR036249">
    <property type="entry name" value="Thioredoxin-like_sf"/>
</dbReference>
<dbReference type="PANTHER" id="PTHR35272">
    <property type="entry name" value="THIOL:DISULFIDE INTERCHANGE PROTEIN DSBC-RELATED"/>
    <property type="match status" value="1"/>
</dbReference>
<comment type="function">
    <text evidence="1">Required for disulfide bond formation in some periplasmic proteins. Acts by transferring its disulfide bond to other proteins and is reduced in the process.</text>
</comment>
<keyword evidence="4" id="KW-1185">Reference proteome</keyword>
<keyword evidence="1" id="KW-0676">Redox-active center</keyword>
<comment type="similarity">
    <text evidence="1">Belongs to the thioredoxin family. DsbC subfamily.</text>
</comment>
<dbReference type="Pfam" id="PF13098">
    <property type="entry name" value="Thioredoxin_2"/>
    <property type="match status" value="1"/>
</dbReference>
<keyword evidence="1" id="KW-0732">Signal</keyword>
<dbReference type="PANTHER" id="PTHR35272:SF3">
    <property type="entry name" value="THIOL:DISULFIDE INTERCHANGE PROTEIN DSBC"/>
    <property type="match status" value="1"/>
</dbReference>
<dbReference type="Gene3D" id="3.40.30.10">
    <property type="entry name" value="Glutaredoxin"/>
    <property type="match status" value="1"/>
</dbReference>
<reference evidence="3" key="1">
    <citation type="submission" date="2022-11" db="EMBL/GenBank/DDBJ databases">
        <title>Parathalassolutuus dongxingensis gen. nov., sp. nov., a novel member of family Oceanospirillaceae isolated from a coastal shrimp pond in Guangxi, China.</title>
        <authorList>
            <person name="Chen H."/>
        </authorList>
    </citation>
    <scope>NUCLEOTIDE SEQUENCE</scope>
    <source>
        <strain evidence="3">G-43</strain>
    </source>
</reference>
<evidence type="ECO:0000259" key="2">
    <source>
        <dbReference type="Pfam" id="PF13098"/>
    </source>
</evidence>
<dbReference type="AlphaFoldDB" id="A0A9X3IU46"/>
<evidence type="ECO:0000313" key="3">
    <source>
        <dbReference type="EMBL" id="MCY0966995.1"/>
    </source>
</evidence>
<evidence type="ECO:0000256" key="1">
    <source>
        <dbReference type="RuleBase" id="RU364038"/>
    </source>
</evidence>
<sequence length="301" mass="32828">MKKRFQLVCFSAAAMMLAGCVEAEQDKTAKAAAPAAVETAPAGDMAATVQQNLQAAFGPQIVVRNAEAIAGGQIVEVILVDGSVVHMTPDLTHLIYRDELYRLDGKSTVSVTQERQNPRRAKLLAEVSDKDTVVFQAKGEQKALINVFTDIDCGYCQKLHQEIPRLNELGITVRYLAYPRSGIRDQAGNFTDSYRKINHVWCADDRKVAMTDMKTAQRDIGMLGRQAMAGDTSVQQRLQEAQTVIRNGMASNEDCGAPIEREYRLGAEVGVTGTPAIVVEDGRLFPGYLPADELASRLGVI</sequence>
<evidence type="ECO:0000313" key="4">
    <source>
        <dbReference type="Proteomes" id="UP001150830"/>
    </source>
</evidence>
<comment type="caution">
    <text evidence="3">The sequence shown here is derived from an EMBL/GenBank/DDBJ whole genome shotgun (WGS) entry which is preliminary data.</text>
</comment>